<protein>
    <submittedName>
        <fullName evidence="2">Protease Do</fullName>
    </submittedName>
</protein>
<dbReference type="Gene3D" id="2.40.10.10">
    <property type="entry name" value="Trypsin-like serine proteases"/>
    <property type="match status" value="2"/>
</dbReference>
<evidence type="ECO:0000313" key="2">
    <source>
        <dbReference type="EMBL" id="KKR23115.1"/>
    </source>
</evidence>
<keyword evidence="1" id="KW-1133">Transmembrane helix</keyword>
<organism evidence="2 3">
    <name type="scientific">Candidatus Yanofskybacteria bacterium GW2011_GWD2_39_48</name>
    <dbReference type="NCBI Taxonomy" id="1619031"/>
    <lineage>
        <taxon>Bacteria</taxon>
        <taxon>Candidatus Yanofskyibacteriota</taxon>
    </lineage>
</organism>
<keyword evidence="1" id="KW-0472">Membrane</keyword>
<dbReference type="AlphaFoldDB" id="A0A0G0RKX2"/>
<keyword evidence="1" id="KW-0812">Transmembrane</keyword>
<accession>A0A0G0RKX2</accession>
<dbReference type="Pfam" id="PF13365">
    <property type="entry name" value="Trypsin_2"/>
    <property type="match status" value="1"/>
</dbReference>
<sequence length="246" mass="27082">MRKYLFNILAGIVGGALVLVLVYLYGQSFFVDPEVKSGLEYFKENFRAISGLSQDNVVDAGRWQKIVSETSISSVGIQSFKDNKIYKQGSGLILSSDGLIITTYDNMPINASGSQVFHGDKIYKPTVLVRDYNRNLVLAKINAESLTVSRLDQPNSIQSGEELLIVGSVPFVSKSTIFSQIALLSYVTDREIVLDSTPNYYIGGGKVVNGRGEVLGLVQTRLGKVTIVKSQDIDLLLKNYLNKSNR</sequence>
<evidence type="ECO:0000313" key="3">
    <source>
        <dbReference type="Proteomes" id="UP000034764"/>
    </source>
</evidence>
<dbReference type="EMBL" id="LBXD01000028">
    <property type="protein sequence ID" value="KKR23115.1"/>
    <property type="molecule type" value="Genomic_DNA"/>
</dbReference>
<comment type="caution">
    <text evidence="2">The sequence shown here is derived from an EMBL/GenBank/DDBJ whole genome shotgun (WGS) entry which is preliminary data.</text>
</comment>
<dbReference type="GO" id="GO:0008233">
    <property type="term" value="F:peptidase activity"/>
    <property type="evidence" value="ECO:0007669"/>
    <property type="project" value="UniProtKB-KW"/>
</dbReference>
<proteinExistence type="predicted"/>
<dbReference type="Proteomes" id="UP000034764">
    <property type="component" value="Unassembled WGS sequence"/>
</dbReference>
<keyword evidence="2" id="KW-0378">Hydrolase</keyword>
<reference evidence="2 3" key="1">
    <citation type="journal article" date="2015" name="Nature">
        <title>rRNA introns, odd ribosomes, and small enigmatic genomes across a large radiation of phyla.</title>
        <authorList>
            <person name="Brown C.T."/>
            <person name="Hug L.A."/>
            <person name="Thomas B.C."/>
            <person name="Sharon I."/>
            <person name="Castelle C.J."/>
            <person name="Singh A."/>
            <person name="Wilkins M.J."/>
            <person name="Williams K.H."/>
            <person name="Banfield J.F."/>
        </authorList>
    </citation>
    <scope>NUCLEOTIDE SEQUENCE [LARGE SCALE GENOMIC DNA]</scope>
</reference>
<gene>
    <name evidence="2" type="ORF">UT53_C0028G0004</name>
</gene>
<dbReference type="InterPro" id="IPR043504">
    <property type="entry name" value="Peptidase_S1_PA_chymotrypsin"/>
</dbReference>
<dbReference type="GO" id="GO:0006508">
    <property type="term" value="P:proteolysis"/>
    <property type="evidence" value="ECO:0007669"/>
    <property type="project" value="UniProtKB-KW"/>
</dbReference>
<feature type="transmembrane region" description="Helical" evidence="1">
    <location>
        <begin position="5"/>
        <end position="26"/>
    </location>
</feature>
<name>A0A0G0RKX2_9BACT</name>
<keyword evidence="2" id="KW-0645">Protease</keyword>
<dbReference type="SUPFAM" id="SSF50494">
    <property type="entry name" value="Trypsin-like serine proteases"/>
    <property type="match status" value="1"/>
</dbReference>
<dbReference type="InterPro" id="IPR009003">
    <property type="entry name" value="Peptidase_S1_PA"/>
</dbReference>
<evidence type="ECO:0000256" key="1">
    <source>
        <dbReference type="SAM" id="Phobius"/>
    </source>
</evidence>